<evidence type="ECO:0000256" key="4">
    <source>
        <dbReference type="ARBA" id="ARBA00023136"/>
    </source>
</evidence>
<dbReference type="EMBL" id="JBBUTH010000001">
    <property type="protein sequence ID" value="MEK8048766.1"/>
    <property type="molecule type" value="Genomic_DNA"/>
</dbReference>
<dbReference type="GO" id="GO:0032259">
    <property type="term" value="P:methylation"/>
    <property type="evidence" value="ECO:0007669"/>
    <property type="project" value="UniProtKB-KW"/>
</dbReference>
<dbReference type="PANTHER" id="PTHR43847">
    <property type="entry name" value="BLL3993 PROTEIN"/>
    <property type="match status" value="1"/>
</dbReference>
<dbReference type="InterPro" id="IPR007318">
    <property type="entry name" value="Phopholipid_MeTrfase"/>
</dbReference>
<evidence type="ECO:0000256" key="1">
    <source>
        <dbReference type="ARBA" id="ARBA00004127"/>
    </source>
</evidence>
<sequence>MAGVTFWLPMPGVAQALAATGWGLMLLGLGWAAWAGRTLHRAGVALAPGAPPLRLVDDGPYALGRHPMALGGLVALAGWALAAQSLSLGIAVLALALWFDRVQLPREEARLAAHFGGWWRDYAEDVRRWL</sequence>
<gene>
    <name evidence="6" type="ORF">AACH10_00775</name>
</gene>
<proteinExistence type="predicted"/>
<dbReference type="InterPro" id="IPR052527">
    <property type="entry name" value="Metal_cation-efflux_comp"/>
</dbReference>
<evidence type="ECO:0000256" key="5">
    <source>
        <dbReference type="SAM" id="Phobius"/>
    </source>
</evidence>
<dbReference type="EC" id="2.1.1.100" evidence="6"/>
<accession>A0ABU9CCY1</accession>
<evidence type="ECO:0000256" key="3">
    <source>
        <dbReference type="ARBA" id="ARBA00022989"/>
    </source>
</evidence>
<feature type="transmembrane region" description="Helical" evidence="5">
    <location>
        <begin position="12"/>
        <end position="34"/>
    </location>
</feature>
<dbReference type="Gene3D" id="1.20.120.1630">
    <property type="match status" value="1"/>
</dbReference>
<keyword evidence="2 5" id="KW-0812">Transmembrane</keyword>
<organism evidence="6 7">
    <name type="scientific">Pseudaquabacterium inlustre</name>
    <dbReference type="NCBI Taxonomy" id="2984192"/>
    <lineage>
        <taxon>Bacteria</taxon>
        <taxon>Pseudomonadati</taxon>
        <taxon>Pseudomonadota</taxon>
        <taxon>Betaproteobacteria</taxon>
        <taxon>Burkholderiales</taxon>
        <taxon>Sphaerotilaceae</taxon>
        <taxon>Pseudaquabacterium</taxon>
    </lineage>
</organism>
<dbReference type="Proteomes" id="UP001365405">
    <property type="component" value="Unassembled WGS sequence"/>
</dbReference>
<keyword evidence="3 5" id="KW-1133">Transmembrane helix</keyword>
<keyword evidence="6" id="KW-0808">Transferase</keyword>
<evidence type="ECO:0000313" key="6">
    <source>
        <dbReference type="EMBL" id="MEK8048766.1"/>
    </source>
</evidence>
<dbReference type="PANTHER" id="PTHR43847:SF1">
    <property type="entry name" value="BLL3993 PROTEIN"/>
    <property type="match status" value="1"/>
</dbReference>
<dbReference type="Pfam" id="PF04191">
    <property type="entry name" value="PEMT"/>
    <property type="match status" value="1"/>
</dbReference>
<name>A0ABU9CCY1_9BURK</name>
<comment type="subcellular location">
    <subcellularLocation>
        <location evidence="1">Endomembrane system</location>
        <topology evidence="1">Multi-pass membrane protein</topology>
    </subcellularLocation>
</comment>
<feature type="transmembrane region" description="Helical" evidence="5">
    <location>
        <begin position="73"/>
        <end position="99"/>
    </location>
</feature>
<comment type="caution">
    <text evidence="6">The sequence shown here is derived from an EMBL/GenBank/DDBJ whole genome shotgun (WGS) entry which is preliminary data.</text>
</comment>
<evidence type="ECO:0000256" key="2">
    <source>
        <dbReference type="ARBA" id="ARBA00022692"/>
    </source>
</evidence>
<dbReference type="GO" id="GO:0004671">
    <property type="term" value="F:protein C-terminal S-isoprenylcysteine carboxyl O-methyltransferase activity"/>
    <property type="evidence" value="ECO:0007669"/>
    <property type="project" value="UniProtKB-EC"/>
</dbReference>
<keyword evidence="6" id="KW-0489">Methyltransferase</keyword>
<reference evidence="6 7" key="1">
    <citation type="submission" date="2024-04" db="EMBL/GenBank/DDBJ databases">
        <title>Novel species of the genus Ideonella isolated from streams.</title>
        <authorList>
            <person name="Lu H."/>
        </authorList>
    </citation>
    <scope>NUCLEOTIDE SEQUENCE [LARGE SCALE GENOMIC DNA]</scope>
    <source>
        <strain evidence="6 7">DXS22W</strain>
    </source>
</reference>
<keyword evidence="4 5" id="KW-0472">Membrane</keyword>
<dbReference type="RefSeq" id="WP_341408440.1">
    <property type="nucleotide sequence ID" value="NZ_JBBUTH010000001.1"/>
</dbReference>
<evidence type="ECO:0000313" key="7">
    <source>
        <dbReference type="Proteomes" id="UP001365405"/>
    </source>
</evidence>
<protein>
    <submittedName>
        <fullName evidence="6">Isoprenylcysteine carboxylmethyltransferase family protein</fullName>
        <ecNumber evidence="6">2.1.1.100</ecNumber>
        <ecNumber evidence="6">2.1.1.334</ecNumber>
    </submittedName>
</protein>
<keyword evidence="7" id="KW-1185">Reference proteome</keyword>
<dbReference type="EC" id="2.1.1.334" evidence="6"/>